<dbReference type="InterPro" id="IPR051397">
    <property type="entry name" value="Zn-ADH-like_protein"/>
</dbReference>
<name>A0AA41FZ75_9EURY</name>
<dbReference type="GO" id="GO:0016616">
    <property type="term" value="F:oxidoreductase activity, acting on the CH-OH group of donors, NAD or NADP as acceptor"/>
    <property type="evidence" value="ECO:0007669"/>
    <property type="project" value="UniProtKB-ARBA"/>
</dbReference>
<dbReference type="Gene3D" id="3.90.180.10">
    <property type="entry name" value="Medium-chain alcohol dehydrogenases, catalytic domain"/>
    <property type="match status" value="1"/>
</dbReference>
<dbReference type="SUPFAM" id="SSF51735">
    <property type="entry name" value="NAD(P)-binding Rossmann-fold domains"/>
    <property type="match status" value="1"/>
</dbReference>
<sequence length="325" mass="33384">MRAVQVTEHGDSSVLTVVERSRPDPSPEQVRIDVDAAGVNFADVAKRRGTYFGGPSPPYAPGIEVAGRVDAVGDAVEAFAPGERVTAYVLRGGYAEAVVADPARVRHVPDGLSLRAAAAVPIQWLTAHNALFEWGGLDAGETVLALAAAGGVGSAAVQLAATQTDATVLGAASTAEKRSFVAELGADGTIDYADRDVAEAVEEATDGAGVDLVLDGVGGDAFEESLDALAPGGRIVTYGLASGDVPRVSTPRLIFGNHSVRGYHLGEAADREPDRVFGAFAPVLSALSAGEVAVQVDRAFDLADAAAAHEHVESRQTQGKVLLEP</sequence>
<dbReference type="InterPro" id="IPR036291">
    <property type="entry name" value="NAD(P)-bd_dom_sf"/>
</dbReference>
<dbReference type="PANTHER" id="PTHR43677:SF4">
    <property type="entry name" value="QUINONE OXIDOREDUCTASE-LIKE PROTEIN 2"/>
    <property type="match status" value="1"/>
</dbReference>
<dbReference type="InterPro" id="IPR013154">
    <property type="entry name" value="ADH-like_N"/>
</dbReference>
<dbReference type="GO" id="GO:0044281">
    <property type="term" value="P:small molecule metabolic process"/>
    <property type="evidence" value="ECO:0007669"/>
    <property type="project" value="UniProtKB-ARBA"/>
</dbReference>
<evidence type="ECO:0000313" key="2">
    <source>
        <dbReference type="EMBL" id="MBV0900363.1"/>
    </source>
</evidence>
<dbReference type="Pfam" id="PF00107">
    <property type="entry name" value="ADH_zinc_N"/>
    <property type="match status" value="1"/>
</dbReference>
<evidence type="ECO:0000259" key="1">
    <source>
        <dbReference type="SMART" id="SM00829"/>
    </source>
</evidence>
<keyword evidence="3" id="KW-1185">Reference proteome</keyword>
<dbReference type="InterPro" id="IPR013149">
    <property type="entry name" value="ADH-like_C"/>
</dbReference>
<dbReference type="Gene3D" id="3.40.50.720">
    <property type="entry name" value="NAD(P)-binding Rossmann-like Domain"/>
    <property type="match status" value="1"/>
</dbReference>
<dbReference type="GO" id="GO:0043168">
    <property type="term" value="F:anion binding"/>
    <property type="evidence" value="ECO:0007669"/>
    <property type="project" value="UniProtKB-ARBA"/>
</dbReference>
<dbReference type="RefSeq" id="WP_162412335.1">
    <property type="nucleotide sequence ID" value="NZ_JAHQXE010000001.1"/>
</dbReference>
<dbReference type="GO" id="GO:0030554">
    <property type="term" value="F:adenyl nucleotide binding"/>
    <property type="evidence" value="ECO:0007669"/>
    <property type="project" value="UniProtKB-ARBA"/>
</dbReference>
<feature type="domain" description="Enoyl reductase (ER)" evidence="1">
    <location>
        <begin position="10"/>
        <end position="323"/>
    </location>
</feature>
<accession>A0AA41FZ75</accession>
<protein>
    <submittedName>
        <fullName evidence="2">Zinc-binding dehydrogenase</fullName>
    </submittedName>
</protein>
<dbReference type="AlphaFoldDB" id="A0AA41FZ75"/>
<proteinExistence type="predicted"/>
<dbReference type="Pfam" id="PF08240">
    <property type="entry name" value="ADH_N"/>
    <property type="match status" value="1"/>
</dbReference>
<reference evidence="2" key="1">
    <citation type="submission" date="2021-06" db="EMBL/GenBank/DDBJ databases">
        <title>New haloarchaea isolates fom saline soil.</title>
        <authorList>
            <person name="Duran-Viseras A."/>
            <person name="Sanchez-Porro C.S."/>
            <person name="Ventosa A."/>
        </authorList>
    </citation>
    <scope>NUCLEOTIDE SEQUENCE</scope>
    <source>
        <strain evidence="2">JCM 18369</strain>
    </source>
</reference>
<evidence type="ECO:0000313" key="3">
    <source>
        <dbReference type="Proteomes" id="UP001166304"/>
    </source>
</evidence>
<gene>
    <name evidence="2" type="ORF">KTS37_01055</name>
</gene>
<dbReference type="SUPFAM" id="SSF50129">
    <property type="entry name" value="GroES-like"/>
    <property type="match status" value="1"/>
</dbReference>
<dbReference type="InterPro" id="IPR011032">
    <property type="entry name" value="GroES-like_sf"/>
</dbReference>
<dbReference type="Proteomes" id="UP001166304">
    <property type="component" value="Unassembled WGS sequence"/>
</dbReference>
<dbReference type="EMBL" id="JAHQXE010000001">
    <property type="protein sequence ID" value="MBV0900363.1"/>
    <property type="molecule type" value="Genomic_DNA"/>
</dbReference>
<dbReference type="SMART" id="SM00829">
    <property type="entry name" value="PKS_ER"/>
    <property type="match status" value="1"/>
</dbReference>
<organism evidence="2 3">
    <name type="scientific">Haloarcula salina</name>
    <dbReference type="NCBI Taxonomy" id="1429914"/>
    <lineage>
        <taxon>Archaea</taxon>
        <taxon>Methanobacteriati</taxon>
        <taxon>Methanobacteriota</taxon>
        <taxon>Stenosarchaea group</taxon>
        <taxon>Halobacteria</taxon>
        <taxon>Halobacteriales</taxon>
        <taxon>Haloarculaceae</taxon>
        <taxon>Haloarcula</taxon>
    </lineage>
</organism>
<dbReference type="PANTHER" id="PTHR43677">
    <property type="entry name" value="SHORT-CHAIN DEHYDROGENASE/REDUCTASE"/>
    <property type="match status" value="1"/>
</dbReference>
<comment type="caution">
    <text evidence="2">The sequence shown here is derived from an EMBL/GenBank/DDBJ whole genome shotgun (WGS) entry which is preliminary data.</text>
</comment>
<dbReference type="InterPro" id="IPR020843">
    <property type="entry name" value="ER"/>
</dbReference>